<protein>
    <recommendedName>
        <fullName evidence="11">Peptidase T</fullName>
        <ecNumber evidence="11">3.4.11.4</ecNumber>
    </recommendedName>
    <alternativeName>
        <fullName evidence="11">Aminotripeptidase</fullName>
        <shortName evidence="11">Tripeptidase</shortName>
    </alternativeName>
    <alternativeName>
        <fullName evidence="11">Tripeptide aminopeptidase</fullName>
    </alternativeName>
</protein>
<evidence type="ECO:0000256" key="12">
    <source>
        <dbReference type="PIRSR" id="PIRSR037215-1"/>
    </source>
</evidence>
<dbReference type="GO" id="GO:0045148">
    <property type="term" value="F:tripeptide aminopeptidase activity"/>
    <property type="evidence" value="ECO:0007669"/>
    <property type="project" value="UniProtKB-UniRule"/>
</dbReference>
<dbReference type="PIRSF" id="PIRSF037215">
    <property type="entry name" value="Peptidase_M20B"/>
    <property type="match status" value="1"/>
</dbReference>
<evidence type="ECO:0000256" key="11">
    <source>
        <dbReference type="HAMAP-Rule" id="MF_00550"/>
    </source>
</evidence>
<comment type="catalytic activity">
    <reaction evidence="1 11">
        <text>Release of the N-terminal residue from a tripeptide.</text>
        <dbReference type="EC" id="3.4.11.4"/>
    </reaction>
</comment>
<reference evidence="15 18" key="2">
    <citation type="submission" date="2019-07" db="EMBL/GenBank/DDBJ databases">
        <title>Whole genome shotgun sequence of Halolactibacillus miurensis NBRC 100873.</title>
        <authorList>
            <person name="Hosoyama A."/>
            <person name="Uohara A."/>
            <person name="Ohji S."/>
            <person name="Ichikawa N."/>
        </authorList>
    </citation>
    <scope>NUCLEOTIDE SEQUENCE [LARGE SCALE GENOMIC DNA]</scope>
    <source>
        <strain evidence="15 18">NBRC 100873</strain>
    </source>
</reference>
<dbReference type="STRING" id="306541.SAMN05421668_11454"/>
<evidence type="ECO:0000259" key="14">
    <source>
        <dbReference type="Pfam" id="PF07687"/>
    </source>
</evidence>
<feature type="active site" description="Proton acceptor" evidence="11 12">
    <location>
        <position position="176"/>
    </location>
</feature>
<evidence type="ECO:0000256" key="5">
    <source>
        <dbReference type="ARBA" id="ARBA00022490"/>
    </source>
</evidence>
<dbReference type="InterPro" id="IPR011650">
    <property type="entry name" value="Peptidase_M20_dimer"/>
</dbReference>
<dbReference type="PANTHER" id="PTHR42994">
    <property type="entry name" value="PEPTIDASE T"/>
    <property type="match status" value="1"/>
</dbReference>
<sequence length="415" mass="46529">MKAALLNRFISYVKIDTQSDESNDTCPSTDKQWTLLKQLKQELIELGMEDVTLDDYGYLFATLKGNTADTVPTVGFLAHVDTATDFTGTNVNPRVIDDYQGTDIVLNEAKHIVMKTKHYPQLHNYLDHTLITTDGTTLLGADNKAGVAEIMTAMDYLINHPEIPHGDISIGFTPDEEIGRGPHKFDVKAFHADFAYTVDGGPIGELQYESFNAAYAKVRFFGNNVHPGTAKNKMVHATKMAMAFHDRLPKDEAPEFTEGYEGFYHLLSMSGDVEQAELYYIVRDHDTDQFNSRKDRLNKMVLEFKQKYGDAAIEIEMGDQYYNMKNKIVEKMAIVDVASEAMRSLNIEPIIEPIRGGTDGAQLSYMGLPTPNIFTGGENFHGKFEFASLDDMTKSVQTICKIVELITDYHKAGKL</sequence>
<dbReference type="EMBL" id="BJWJ01000014">
    <property type="protein sequence ID" value="GEM04626.1"/>
    <property type="molecule type" value="Genomic_DNA"/>
</dbReference>
<feature type="active site" evidence="11 12">
    <location>
        <position position="81"/>
    </location>
</feature>
<keyword evidence="4 11" id="KW-0031">Aminopeptidase</keyword>
<dbReference type="RefSeq" id="WP_089854557.1">
    <property type="nucleotide sequence ID" value="NZ_BJWJ01000014.1"/>
</dbReference>
<reference evidence="16 17" key="1">
    <citation type="submission" date="2016-10" db="EMBL/GenBank/DDBJ databases">
        <authorList>
            <person name="de Groot N.N."/>
        </authorList>
    </citation>
    <scope>NUCLEOTIDE SEQUENCE [LARGE SCALE GENOMIC DNA]</scope>
    <source>
        <strain evidence="16 17">DSM 17074</strain>
    </source>
</reference>
<evidence type="ECO:0000313" key="15">
    <source>
        <dbReference type="EMBL" id="GEM04626.1"/>
    </source>
</evidence>
<proteinExistence type="inferred from homology"/>
<evidence type="ECO:0000256" key="3">
    <source>
        <dbReference type="ARBA" id="ARBA00009692"/>
    </source>
</evidence>
<name>A0A1I6TES9_9BACI</name>
<dbReference type="InterPro" id="IPR036264">
    <property type="entry name" value="Bact_exopeptidase_dim_dom"/>
</dbReference>
<feature type="binding site" evidence="11 13">
    <location>
        <position position="79"/>
    </location>
    <ligand>
        <name>Zn(2+)</name>
        <dbReference type="ChEBI" id="CHEBI:29105"/>
        <label>1</label>
    </ligand>
</feature>
<feature type="binding site" evidence="11 13">
    <location>
        <position position="142"/>
    </location>
    <ligand>
        <name>Zn(2+)</name>
        <dbReference type="ChEBI" id="CHEBI:29105"/>
        <label>2</label>
    </ligand>
</feature>
<keyword evidence="8 11" id="KW-0378">Hydrolase</keyword>
<evidence type="ECO:0000256" key="2">
    <source>
        <dbReference type="ARBA" id="ARBA00004496"/>
    </source>
</evidence>
<dbReference type="EC" id="3.4.11.4" evidence="11"/>
<evidence type="ECO:0000256" key="8">
    <source>
        <dbReference type="ARBA" id="ARBA00022801"/>
    </source>
</evidence>
<dbReference type="Gene3D" id="3.40.630.10">
    <property type="entry name" value="Zn peptidases"/>
    <property type="match status" value="1"/>
</dbReference>
<dbReference type="Proteomes" id="UP000199139">
    <property type="component" value="Unassembled WGS sequence"/>
</dbReference>
<evidence type="ECO:0000313" key="16">
    <source>
        <dbReference type="EMBL" id="SFS87547.1"/>
    </source>
</evidence>
<dbReference type="NCBIfam" id="NF009920">
    <property type="entry name" value="PRK13381.1"/>
    <property type="match status" value="1"/>
</dbReference>
<evidence type="ECO:0000256" key="4">
    <source>
        <dbReference type="ARBA" id="ARBA00022438"/>
    </source>
</evidence>
<feature type="binding site" evidence="11 13">
    <location>
        <position position="142"/>
    </location>
    <ligand>
        <name>Zn(2+)</name>
        <dbReference type="ChEBI" id="CHEBI:29105"/>
        <label>1</label>
    </ligand>
</feature>
<dbReference type="Proteomes" id="UP000321773">
    <property type="component" value="Unassembled WGS sequence"/>
</dbReference>
<evidence type="ECO:0000313" key="18">
    <source>
        <dbReference type="Proteomes" id="UP000321773"/>
    </source>
</evidence>
<dbReference type="CDD" id="cd03892">
    <property type="entry name" value="M20_peptT"/>
    <property type="match status" value="1"/>
</dbReference>
<keyword evidence="6 11" id="KW-0645">Protease</keyword>
<organism evidence="16 17">
    <name type="scientific">Halolactibacillus miurensis</name>
    <dbReference type="NCBI Taxonomy" id="306541"/>
    <lineage>
        <taxon>Bacteria</taxon>
        <taxon>Bacillati</taxon>
        <taxon>Bacillota</taxon>
        <taxon>Bacilli</taxon>
        <taxon>Bacillales</taxon>
        <taxon>Bacillaceae</taxon>
        <taxon>Halolactibacillus</taxon>
    </lineage>
</organism>
<comment type="similarity">
    <text evidence="3 11">Belongs to the peptidase M20B family.</text>
</comment>
<accession>A0A1I6TES9</accession>
<dbReference type="NCBIfam" id="TIGR01882">
    <property type="entry name" value="peptidase-T"/>
    <property type="match status" value="1"/>
</dbReference>
<dbReference type="NCBIfam" id="NF003976">
    <property type="entry name" value="PRK05469.1"/>
    <property type="match status" value="1"/>
</dbReference>
<feature type="binding site" evidence="11 13">
    <location>
        <position position="199"/>
    </location>
    <ligand>
        <name>Zn(2+)</name>
        <dbReference type="ChEBI" id="CHEBI:29105"/>
        <label>1</label>
    </ligand>
</feature>
<keyword evidence="18" id="KW-1185">Reference proteome</keyword>
<dbReference type="GO" id="GO:0043171">
    <property type="term" value="P:peptide catabolic process"/>
    <property type="evidence" value="ECO:0007669"/>
    <property type="project" value="UniProtKB-UniRule"/>
</dbReference>
<dbReference type="InterPro" id="IPR010161">
    <property type="entry name" value="Peptidase_M20B"/>
</dbReference>
<evidence type="ECO:0000313" key="17">
    <source>
        <dbReference type="Proteomes" id="UP000199139"/>
    </source>
</evidence>
<keyword evidence="9 11" id="KW-0862">Zinc</keyword>
<dbReference type="PROSITE" id="PS00759">
    <property type="entry name" value="ARGE_DAPE_CPG2_2"/>
    <property type="match status" value="1"/>
</dbReference>
<dbReference type="GO" id="GO:0005829">
    <property type="term" value="C:cytosol"/>
    <property type="evidence" value="ECO:0007669"/>
    <property type="project" value="TreeGrafter"/>
</dbReference>
<dbReference type="HAMAP" id="MF_00550">
    <property type="entry name" value="Aminopeptidase_M20"/>
    <property type="match status" value="1"/>
</dbReference>
<feature type="domain" description="Peptidase M20 dimerisation" evidence="14">
    <location>
        <begin position="208"/>
        <end position="306"/>
    </location>
</feature>
<dbReference type="PROSITE" id="PS00758">
    <property type="entry name" value="ARGE_DAPE_CPG2_1"/>
    <property type="match status" value="1"/>
</dbReference>
<keyword evidence="7 11" id="KW-0479">Metal-binding</keyword>
<dbReference type="Pfam" id="PF01546">
    <property type="entry name" value="Peptidase_M20"/>
    <property type="match status" value="1"/>
</dbReference>
<keyword evidence="5 11" id="KW-0963">Cytoplasm</keyword>
<dbReference type="GO" id="GO:0006508">
    <property type="term" value="P:proteolysis"/>
    <property type="evidence" value="ECO:0007669"/>
    <property type="project" value="UniProtKB-UniRule"/>
</dbReference>
<keyword evidence="10 11" id="KW-0482">Metalloprotease</keyword>
<dbReference type="GO" id="GO:0008270">
    <property type="term" value="F:zinc ion binding"/>
    <property type="evidence" value="ECO:0007669"/>
    <property type="project" value="UniProtKB-UniRule"/>
</dbReference>
<dbReference type="Gene3D" id="3.30.70.360">
    <property type="match status" value="1"/>
</dbReference>
<comment type="subcellular location">
    <subcellularLocation>
        <location evidence="2 11">Cytoplasm</location>
    </subcellularLocation>
</comment>
<dbReference type="GO" id="GO:0008237">
    <property type="term" value="F:metallopeptidase activity"/>
    <property type="evidence" value="ECO:0007669"/>
    <property type="project" value="UniProtKB-KW"/>
</dbReference>
<gene>
    <name evidence="11 15" type="primary">pepT</name>
    <name evidence="15" type="ORF">HMI01_16140</name>
    <name evidence="16" type="ORF">SAMN05421668_11454</name>
</gene>
<evidence type="ECO:0000256" key="7">
    <source>
        <dbReference type="ARBA" id="ARBA00022723"/>
    </source>
</evidence>
<dbReference type="PANTHER" id="PTHR42994:SF1">
    <property type="entry name" value="PEPTIDASE T"/>
    <property type="match status" value="1"/>
</dbReference>
<feature type="binding site" evidence="11 13">
    <location>
        <position position="177"/>
    </location>
    <ligand>
        <name>Zn(2+)</name>
        <dbReference type="ChEBI" id="CHEBI:29105"/>
        <label>2</label>
    </ligand>
</feature>
<dbReference type="InterPro" id="IPR002933">
    <property type="entry name" value="Peptidase_M20"/>
</dbReference>
<evidence type="ECO:0000256" key="10">
    <source>
        <dbReference type="ARBA" id="ARBA00023049"/>
    </source>
</evidence>
<dbReference type="SUPFAM" id="SSF53187">
    <property type="entry name" value="Zn-dependent exopeptidases"/>
    <property type="match status" value="1"/>
</dbReference>
<dbReference type="OrthoDB" id="9804934at2"/>
<dbReference type="FunFam" id="3.30.70.360:FF:000002">
    <property type="entry name" value="Peptidase T"/>
    <property type="match status" value="1"/>
</dbReference>
<evidence type="ECO:0000256" key="13">
    <source>
        <dbReference type="PIRSR" id="PIRSR037215-2"/>
    </source>
</evidence>
<feature type="binding site" evidence="11 13">
    <location>
        <position position="381"/>
    </location>
    <ligand>
        <name>Zn(2+)</name>
        <dbReference type="ChEBI" id="CHEBI:29105"/>
        <label>2</label>
    </ligand>
</feature>
<dbReference type="InterPro" id="IPR001261">
    <property type="entry name" value="ArgE/DapE_CS"/>
</dbReference>
<evidence type="ECO:0000256" key="1">
    <source>
        <dbReference type="ARBA" id="ARBA00000870"/>
    </source>
</evidence>
<dbReference type="EMBL" id="FPAI01000014">
    <property type="protein sequence ID" value="SFS87547.1"/>
    <property type="molecule type" value="Genomic_DNA"/>
</dbReference>
<dbReference type="Pfam" id="PF07687">
    <property type="entry name" value="M20_dimer"/>
    <property type="match status" value="1"/>
</dbReference>
<comment type="cofactor">
    <cofactor evidence="11 13">
        <name>Zn(2+)</name>
        <dbReference type="ChEBI" id="CHEBI:29105"/>
    </cofactor>
    <text evidence="11 13">Binds 2 Zn(2+) ions per subunit.</text>
</comment>
<evidence type="ECO:0000256" key="9">
    <source>
        <dbReference type="ARBA" id="ARBA00022833"/>
    </source>
</evidence>
<dbReference type="AlphaFoldDB" id="A0A1I6TES9"/>
<evidence type="ECO:0000256" key="6">
    <source>
        <dbReference type="ARBA" id="ARBA00022670"/>
    </source>
</evidence>
<comment type="function">
    <text evidence="11">Cleaves the N-terminal amino acid of tripeptides.</text>
</comment>
<dbReference type="SUPFAM" id="SSF55031">
    <property type="entry name" value="Bacterial exopeptidase dimerisation domain"/>
    <property type="match status" value="1"/>
</dbReference>